<dbReference type="InterPro" id="IPR041879">
    <property type="entry name" value="YvgL-like_PBP2"/>
</dbReference>
<keyword evidence="4 6" id="KW-0732">Signal</keyword>
<sequence length="269" mass="29742">MKNRYYLFFSIMILLIALSGCSNNDQAKMSKNQEPSDSEKKVELTVSAAASLQDALNDIKGSFQKEHPNVIINYNFGASGALQQQITQGAPVDLFFSAAEDKFEKLVQEGQIEKEKRKDLLGNELVLVVPIGSSKGIKSFKDLTKSDKLSLGTPEAVPAGQYAKETLENINVWKAVEGKVVYAKDVRQVLTYVESQNVDAGIVYKTDALISKKVKIAASAKENTHDPIVYSVGVIKTSTHPKEAQIFYDYLQNENSLKTFTKYGFKGLD</sequence>
<feature type="binding site" evidence="5">
    <location>
        <position position="159"/>
    </location>
    <ligand>
        <name>molybdate</name>
        <dbReference type="ChEBI" id="CHEBI:36264"/>
    </ligand>
</feature>
<organism evidence="7 8">
    <name type="scientific">Neobacillus bataviensis</name>
    <dbReference type="NCBI Taxonomy" id="220685"/>
    <lineage>
        <taxon>Bacteria</taxon>
        <taxon>Bacillati</taxon>
        <taxon>Bacillota</taxon>
        <taxon>Bacilli</taxon>
        <taxon>Bacillales</taxon>
        <taxon>Bacillaceae</taxon>
        <taxon>Neobacillus</taxon>
    </lineage>
</organism>
<comment type="similarity">
    <text evidence="1">Belongs to the bacterial solute-binding protein ModA family.</text>
</comment>
<dbReference type="AlphaFoldDB" id="A0A561DYS8"/>
<keyword evidence="3 5" id="KW-0479">Metal-binding</keyword>
<dbReference type="Gene3D" id="3.40.190.10">
    <property type="entry name" value="Periplasmic binding protein-like II"/>
    <property type="match status" value="2"/>
</dbReference>
<feature type="binding site" evidence="5">
    <location>
        <position position="204"/>
    </location>
    <ligand>
        <name>molybdate</name>
        <dbReference type="ChEBI" id="CHEBI:36264"/>
    </ligand>
</feature>
<dbReference type="GO" id="GO:0046872">
    <property type="term" value="F:metal ion binding"/>
    <property type="evidence" value="ECO:0007669"/>
    <property type="project" value="UniProtKB-KW"/>
</dbReference>
<feature type="binding site" evidence="5">
    <location>
        <position position="51"/>
    </location>
    <ligand>
        <name>molybdate</name>
        <dbReference type="ChEBI" id="CHEBI:36264"/>
    </ligand>
</feature>
<dbReference type="GO" id="GO:0030973">
    <property type="term" value="F:molybdate ion binding"/>
    <property type="evidence" value="ECO:0007669"/>
    <property type="project" value="UniProtKB-ARBA"/>
</dbReference>
<feature type="binding site" evidence="5">
    <location>
        <position position="186"/>
    </location>
    <ligand>
        <name>molybdate</name>
        <dbReference type="ChEBI" id="CHEBI:36264"/>
    </ligand>
</feature>
<keyword evidence="8" id="KW-1185">Reference proteome</keyword>
<reference evidence="7 8" key="1">
    <citation type="submission" date="2019-06" db="EMBL/GenBank/DDBJ databases">
        <title>Sorghum-associated microbial communities from plants grown in Nebraska, USA.</title>
        <authorList>
            <person name="Schachtman D."/>
        </authorList>
    </citation>
    <scope>NUCLEOTIDE SEQUENCE [LARGE SCALE GENOMIC DNA]</scope>
    <source>
        <strain evidence="7 8">2482</strain>
    </source>
</reference>
<dbReference type="PANTHER" id="PTHR30632:SF0">
    <property type="entry name" value="SULFATE-BINDING PROTEIN"/>
    <property type="match status" value="1"/>
</dbReference>
<gene>
    <name evidence="7" type="ORF">FB550_101549</name>
</gene>
<keyword evidence="2 5" id="KW-0500">Molybdenum</keyword>
<comment type="caution">
    <text evidence="7">The sequence shown here is derived from an EMBL/GenBank/DDBJ whole genome shotgun (WGS) entry which is preliminary data.</text>
</comment>
<dbReference type="GO" id="GO:1901359">
    <property type="term" value="F:tungstate binding"/>
    <property type="evidence" value="ECO:0007669"/>
    <property type="project" value="UniProtKB-ARBA"/>
</dbReference>
<feature type="signal peptide" evidence="6">
    <location>
        <begin position="1"/>
        <end position="27"/>
    </location>
</feature>
<dbReference type="PIRSF" id="PIRSF004846">
    <property type="entry name" value="ModA"/>
    <property type="match status" value="1"/>
</dbReference>
<evidence type="ECO:0000256" key="2">
    <source>
        <dbReference type="ARBA" id="ARBA00022505"/>
    </source>
</evidence>
<dbReference type="CDD" id="cd13537">
    <property type="entry name" value="PBP2_YvgL_like"/>
    <property type="match status" value="1"/>
</dbReference>
<evidence type="ECO:0000256" key="4">
    <source>
        <dbReference type="ARBA" id="ARBA00022729"/>
    </source>
</evidence>
<dbReference type="InterPro" id="IPR050682">
    <property type="entry name" value="ModA/WtpA"/>
</dbReference>
<dbReference type="Proteomes" id="UP000319671">
    <property type="component" value="Unassembled WGS sequence"/>
</dbReference>
<evidence type="ECO:0000256" key="3">
    <source>
        <dbReference type="ARBA" id="ARBA00022723"/>
    </source>
</evidence>
<accession>A0A561DYS8</accession>
<proteinExistence type="inferred from homology"/>
<name>A0A561DYS8_9BACI</name>
<dbReference type="InterPro" id="IPR005950">
    <property type="entry name" value="ModA"/>
</dbReference>
<dbReference type="RefSeq" id="WP_144562197.1">
    <property type="nucleotide sequence ID" value="NZ_VIVN01000001.1"/>
</dbReference>
<evidence type="ECO:0000313" key="7">
    <source>
        <dbReference type="EMBL" id="TWE08523.1"/>
    </source>
</evidence>
<evidence type="ECO:0000256" key="6">
    <source>
        <dbReference type="SAM" id="SignalP"/>
    </source>
</evidence>
<evidence type="ECO:0000256" key="1">
    <source>
        <dbReference type="ARBA" id="ARBA00009175"/>
    </source>
</evidence>
<dbReference type="Pfam" id="PF13531">
    <property type="entry name" value="SBP_bac_11"/>
    <property type="match status" value="1"/>
</dbReference>
<dbReference type="NCBIfam" id="TIGR01256">
    <property type="entry name" value="modA"/>
    <property type="match status" value="1"/>
</dbReference>
<dbReference type="PANTHER" id="PTHR30632">
    <property type="entry name" value="MOLYBDATE-BINDING PERIPLASMIC PROTEIN"/>
    <property type="match status" value="1"/>
</dbReference>
<evidence type="ECO:0000313" key="8">
    <source>
        <dbReference type="Proteomes" id="UP000319671"/>
    </source>
</evidence>
<dbReference type="GO" id="GO:0015689">
    <property type="term" value="P:molybdate ion transport"/>
    <property type="evidence" value="ECO:0007669"/>
    <property type="project" value="InterPro"/>
</dbReference>
<feature type="binding site" evidence="5">
    <location>
        <position position="79"/>
    </location>
    <ligand>
        <name>molybdate</name>
        <dbReference type="ChEBI" id="CHEBI:36264"/>
    </ligand>
</feature>
<feature type="chain" id="PRO_5021939783" evidence="6">
    <location>
        <begin position="28"/>
        <end position="269"/>
    </location>
</feature>
<dbReference type="EMBL" id="VIVN01000001">
    <property type="protein sequence ID" value="TWE08523.1"/>
    <property type="molecule type" value="Genomic_DNA"/>
</dbReference>
<evidence type="ECO:0000256" key="5">
    <source>
        <dbReference type="PIRSR" id="PIRSR004846-1"/>
    </source>
</evidence>
<dbReference type="FunFam" id="3.40.190.10:FF:000035">
    <property type="entry name" value="Molybdate ABC transporter substrate-binding protein"/>
    <property type="match status" value="1"/>
</dbReference>
<protein>
    <submittedName>
        <fullName evidence="7">Molybdate transport system substrate-binding protein</fullName>
    </submittedName>
</protein>
<dbReference type="PROSITE" id="PS51257">
    <property type="entry name" value="PROKAR_LIPOPROTEIN"/>
    <property type="match status" value="1"/>
</dbReference>
<dbReference type="SUPFAM" id="SSF53850">
    <property type="entry name" value="Periplasmic binding protein-like II"/>
    <property type="match status" value="1"/>
</dbReference>